<comment type="similarity">
    <text evidence="1">Belongs to the FAD-binding monooxygenase family.</text>
</comment>
<sequence>MSPFIKNSNARPAIPLVASPDAPTLFNWKSTDDNGYQIHEQVMGTKRQMKIVILGAGASGINFLKLAQDQLEDVELVCLEKNPEVGGTWYENTYPGVACDIPSVSYQFTWEPYIWPEYYSSGAEIQKYLRGIVDKYELMQYIRLKHTITGAEWVEEDGKWRVTVTGPDGQTVEEICDIFINGGGVLNKFRYPNIEGLESFKGKLMHTARWDNSYDLKDKKVAVIGAGSSAAQVVPNILPLVKELHNFIRSPTYITAGFAQRFAGPDGGNFEYSDKQKKLLSEDSDAYLEYRKMIESEIGQRFRFLMNDGPEAAEARKHSNAEMRRKLKGNDVIADAIIPKNFNVGCRRPTPGEGYLEALVDPKTTVHTKQMKCITETGFVSHDGSAHDVEVVVCATGFDTSWIPRFPVTVKGTDLRDTWTKQGPRTYLGVSVPDVPNYFLSVGPYAPLAVGSLLPVIEVYANYIITAITKMQTENIKAMAPKQKAVQAFKAHHDLYVTRTAWSGPCSSWFKKGDPYGSLTMYPGSRVHFFQLMKTPRYEDYEFDYLSTNQWAFLGNGFHVREFDGRDTTYWMGLLGGQDKQLDFNEEILCI</sequence>
<dbReference type="SUPFAM" id="SSF51905">
    <property type="entry name" value="FAD/NAD(P)-binding domain"/>
    <property type="match status" value="3"/>
</dbReference>
<proteinExistence type="inferred from homology"/>
<keyword evidence="6" id="KW-1185">Reference proteome</keyword>
<organism evidence="5 6">
    <name type="scientific">Sporothrix eucalyptigena</name>
    <dbReference type="NCBI Taxonomy" id="1812306"/>
    <lineage>
        <taxon>Eukaryota</taxon>
        <taxon>Fungi</taxon>
        <taxon>Dikarya</taxon>
        <taxon>Ascomycota</taxon>
        <taxon>Pezizomycotina</taxon>
        <taxon>Sordariomycetes</taxon>
        <taxon>Sordariomycetidae</taxon>
        <taxon>Ophiostomatales</taxon>
        <taxon>Ophiostomataceae</taxon>
        <taxon>Sporothrix</taxon>
    </lineage>
</organism>
<dbReference type="Pfam" id="PF00743">
    <property type="entry name" value="FMO-like"/>
    <property type="match status" value="1"/>
</dbReference>
<protein>
    <recommendedName>
        <fullName evidence="7">Cyclohexanone monooxygenase</fullName>
    </recommendedName>
</protein>
<evidence type="ECO:0000256" key="1">
    <source>
        <dbReference type="ARBA" id="ARBA00010139"/>
    </source>
</evidence>
<dbReference type="Proteomes" id="UP001642482">
    <property type="component" value="Unassembled WGS sequence"/>
</dbReference>
<gene>
    <name evidence="5" type="ORF">SEUCBS140593_002040</name>
</gene>
<dbReference type="InterPro" id="IPR036188">
    <property type="entry name" value="FAD/NAD-bd_sf"/>
</dbReference>
<dbReference type="InterPro" id="IPR051209">
    <property type="entry name" value="FAD-bind_Monooxygenase_sf"/>
</dbReference>
<evidence type="ECO:0000256" key="2">
    <source>
        <dbReference type="ARBA" id="ARBA00022630"/>
    </source>
</evidence>
<keyword evidence="3" id="KW-0274">FAD</keyword>
<dbReference type="EMBL" id="CAWUHD010000012">
    <property type="protein sequence ID" value="CAK7214004.1"/>
    <property type="molecule type" value="Genomic_DNA"/>
</dbReference>
<reference evidence="5 6" key="1">
    <citation type="submission" date="2024-01" db="EMBL/GenBank/DDBJ databases">
        <authorList>
            <person name="Allen C."/>
            <person name="Tagirdzhanova G."/>
        </authorList>
    </citation>
    <scope>NUCLEOTIDE SEQUENCE [LARGE SCALE GENOMIC DNA]</scope>
</reference>
<comment type="caution">
    <text evidence="5">The sequence shown here is derived from an EMBL/GenBank/DDBJ whole genome shotgun (WGS) entry which is preliminary data.</text>
</comment>
<dbReference type="PANTHER" id="PTHR42877:SF7">
    <property type="entry name" value="FLAVIN-BINDING MONOOXYGENASE-RELATED"/>
    <property type="match status" value="1"/>
</dbReference>
<evidence type="ECO:0000256" key="4">
    <source>
        <dbReference type="ARBA" id="ARBA00023002"/>
    </source>
</evidence>
<evidence type="ECO:0008006" key="7">
    <source>
        <dbReference type="Google" id="ProtNLM"/>
    </source>
</evidence>
<dbReference type="PANTHER" id="PTHR42877">
    <property type="entry name" value="L-ORNITHINE N(5)-MONOOXYGENASE-RELATED"/>
    <property type="match status" value="1"/>
</dbReference>
<evidence type="ECO:0000256" key="3">
    <source>
        <dbReference type="ARBA" id="ARBA00022827"/>
    </source>
</evidence>
<evidence type="ECO:0000313" key="6">
    <source>
        <dbReference type="Proteomes" id="UP001642482"/>
    </source>
</evidence>
<dbReference type="InterPro" id="IPR020946">
    <property type="entry name" value="Flavin_mOase-like"/>
</dbReference>
<name>A0ABP0B3W6_9PEZI</name>
<accession>A0ABP0B3W6</accession>
<evidence type="ECO:0000313" key="5">
    <source>
        <dbReference type="EMBL" id="CAK7214004.1"/>
    </source>
</evidence>
<keyword evidence="2" id="KW-0285">Flavoprotein</keyword>
<keyword evidence="4" id="KW-0560">Oxidoreductase</keyword>
<dbReference type="Gene3D" id="3.50.50.60">
    <property type="entry name" value="FAD/NAD(P)-binding domain"/>
    <property type="match status" value="2"/>
</dbReference>